<proteinExistence type="predicted"/>
<evidence type="ECO:0000313" key="3">
    <source>
        <dbReference type="Proteomes" id="UP000294933"/>
    </source>
</evidence>
<name>A0A4Y7PFP6_9AGAM</name>
<dbReference type="Proteomes" id="UP000294933">
    <property type="component" value="Unassembled WGS sequence"/>
</dbReference>
<feature type="compositionally biased region" description="Basic and acidic residues" evidence="1">
    <location>
        <begin position="525"/>
        <end position="537"/>
    </location>
</feature>
<evidence type="ECO:0000256" key="1">
    <source>
        <dbReference type="SAM" id="MobiDB-lite"/>
    </source>
</evidence>
<accession>A0A4Y7PFP6</accession>
<feature type="region of interest" description="Disordered" evidence="1">
    <location>
        <begin position="502"/>
        <end position="558"/>
    </location>
</feature>
<sequence>MALHGFGHFAKPEVILIGECAQQFYFSGSPDFAVDRKWIEYLAKVAKKSPAHLNQFKAEFIRPQDLADVRAHLSEGKVLAFFQLTPRIEFSLESITTLLVSTDEEEKIPVEDLSLRGTEWNKQGHRLLNVGESSDDEDDEEDAGPVDVVNAKHTNDMTRAEFMVKALKHDNILQHVHDYNLVSDTLPGILSFVFLIVYETIHWLTTEEATVITMRTISSGWTMSIHGTSAPNTPPGAFSTQSGPQEAWKILVFICEVPPTLTGSMYDNIHKATISHQWKKYAPIANGWYCEVLNAGCILVIPPCAMYGWVILEPTIMSGHHFHTFNTMKLTEIARRLDHLNPAYAEAVHPGIGCDISAIALAYTNKLEDNAVVKILPSLLRMTILSGLYEVPSATLKPTDAWVNDYITNMFAPVKPTSIVDSLEDNLLLRARWRMTALLINDPKVCNVTTLPTDLESLPPKIAQFFENTGAMELLDIEGFFWDYAPTNKTLVKRKATSDAKGIAHKLTKRKATSSTKGESAKMNGGDDRGAKADGGGRRGGGRRGRATGVKGSSRGGK</sequence>
<protein>
    <submittedName>
        <fullName evidence="2">Uncharacterized protein</fullName>
    </submittedName>
</protein>
<organism evidence="2 3">
    <name type="scientific">Rickenella mellea</name>
    <dbReference type="NCBI Taxonomy" id="50990"/>
    <lineage>
        <taxon>Eukaryota</taxon>
        <taxon>Fungi</taxon>
        <taxon>Dikarya</taxon>
        <taxon>Basidiomycota</taxon>
        <taxon>Agaricomycotina</taxon>
        <taxon>Agaricomycetes</taxon>
        <taxon>Hymenochaetales</taxon>
        <taxon>Rickenellaceae</taxon>
        <taxon>Rickenella</taxon>
    </lineage>
</organism>
<feature type="compositionally biased region" description="Basic residues" evidence="1">
    <location>
        <begin position="503"/>
        <end position="512"/>
    </location>
</feature>
<keyword evidence="3" id="KW-1185">Reference proteome</keyword>
<gene>
    <name evidence="2" type="ORF">BD410DRAFT_810663</name>
</gene>
<dbReference type="OrthoDB" id="2638553at2759"/>
<reference evidence="2 3" key="1">
    <citation type="submission" date="2018-06" db="EMBL/GenBank/DDBJ databases">
        <title>A transcriptomic atlas of mushroom development highlights an independent origin of complex multicellularity.</title>
        <authorList>
            <consortium name="DOE Joint Genome Institute"/>
            <person name="Krizsan K."/>
            <person name="Almasi E."/>
            <person name="Merenyi Z."/>
            <person name="Sahu N."/>
            <person name="Viragh M."/>
            <person name="Koszo T."/>
            <person name="Mondo S."/>
            <person name="Kiss B."/>
            <person name="Balint B."/>
            <person name="Kues U."/>
            <person name="Barry K."/>
            <person name="Hegedus J.C."/>
            <person name="Henrissat B."/>
            <person name="Johnson J."/>
            <person name="Lipzen A."/>
            <person name="Ohm R."/>
            <person name="Nagy I."/>
            <person name="Pangilinan J."/>
            <person name="Yan J."/>
            <person name="Xiong Y."/>
            <person name="Grigoriev I.V."/>
            <person name="Hibbett D.S."/>
            <person name="Nagy L.G."/>
        </authorList>
    </citation>
    <scope>NUCLEOTIDE SEQUENCE [LARGE SCALE GENOMIC DNA]</scope>
    <source>
        <strain evidence="2 3">SZMC22713</strain>
    </source>
</reference>
<dbReference type="EMBL" id="ML170736">
    <property type="protein sequence ID" value="TDL13309.1"/>
    <property type="molecule type" value="Genomic_DNA"/>
</dbReference>
<dbReference type="AlphaFoldDB" id="A0A4Y7PFP6"/>
<dbReference type="VEuPathDB" id="FungiDB:BD410DRAFT_810663"/>
<evidence type="ECO:0000313" key="2">
    <source>
        <dbReference type="EMBL" id="TDL13309.1"/>
    </source>
</evidence>